<keyword evidence="4 9" id="KW-0762">Sugar transport</keyword>
<feature type="domain" description="PTS EIIA type-4" evidence="8">
    <location>
        <begin position="1"/>
        <end position="124"/>
    </location>
</feature>
<dbReference type="Gene3D" id="3.40.50.510">
    <property type="entry name" value="Phosphotransferase system, mannose-type IIA component"/>
    <property type="match status" value="1"/>
</dbReference>
<keyword evidence="3" id="KW-0963">Cytoplasm</keyword>
<keyword evidence="2" id="KW-0813">Transport</keyword>
<proteinExistence type="predicted"/>
<evidence type="ECO:0000256" key="4">
    <source>
        <dbReference type="ARBA" id="ARBA00022597"/>
    </source>
</evidence>
<evidence type="ECO:0000256" key="3">
    <source>
        <dbReference type="ARBA" id="ARBA00022490"/>
    </source>
</evidence>
<keyword evidence="5" id="KW-0808">Transferase</keyword>
<evidence type="ECO:0000256" key="6">
    <source>
        <dbReference type="ARBA" id="ARBA00022683"/>
    </source>
</evidence>
<dbReference type="CDD" id="cd00006">
    <property type="entry name" value="PTS_IIA_man"/>
    <property type="match status" value="1"/>
</dbReference>
<evidence type="ECO:0000256" key="7">
    <source>
        <dbReference type="ARBA" id="ARBA00022777"/>
    </source>
</evidence>
<evidence type="ECO:0000256" key="5">
    <source>
        <dbReference type="ARBA" id="ARBA00022679"/>
    </source>
</evidence>
<protein>
    <submittedName>
        <fullName evidence="9">PTS sugar transporter subunit IIA</fullName>
    </submittedName>
</protein>
<dbReference type="RefSeq" id="WP_206904368.1">
    <property type="nucleotide sequence ID" value="NZ_JAFLVT010000017.1"/>
</dbReference>
<organism evidence="9 10">
    <name type="scientific">Candidatus Enterococcus myersii</name>
    <dbReference type="NCBI Taxonomy" id="2815322"/>
    <lineage>
        <taxon>Bacteria</taxon>
        <taxon>Bacillati</taxon>
        <taxon>Bacillota</taxon>
        <taxon>Bacilli</taxon>
        <taxon>Lactobacillales</taxon>
        <taxon>Enterococcaceae</taxon>
        <taxon>Enterococcus</taxon>
    </lineage>
</organism>
<dbReference type="PANTHER" id="PTHR33799:SF1">
    <property type="entry name" value="PTS SYSTEM MANNOSE-SPECIFIC EIIAB COMPONENT-RELATED"/>
    <property type="match status" value="1"/>
</dbReference>
<dbReference type="Pfam" id="PF03610">
    <property type="entry name" value="EIIA-man"/>
    <property type="match status" value="1"/>
</dbReference>
<name>A0ABS3H9D0_9ENTE</name>
<comment type="caution">
    <text evidence="9">The sequence shown here is derived from an EMBL/GenBank/DDBJ whole genome shotgun (WGS) entry which is preliminary data.</text>
</comment>
<evidence type="ECO:0000313" key="9">
    <source>
        <dbReference type="EMBL" id="MBO0450067.1"/>
    </source>
</evidence>
<dbReference type="InterPro" id="IPR004701">
    <property type="entry name" value="PTS_EIIA_man-typ"/>
</dbReference>
<sequence>MKKVVIATHGNLAQGIQSTLELFVGKKQDITYISAYTQGQADLDTQIDNFFARVTPADEVIVFTDIYGGSVNQKFATKTTEENIFVVAGFNVPLLLEVILATEAISDEFIQEMITKAQAGMQQVKLAKNTTENDFFA</sequence>
<dbReference type="InterPro" id="IPR033887">
    <property type="entry name" value="PTS_IIA_man"/>
</dbReference>
<accession>A0ABS3H9D0</accession>
<reference evidence="9 10" key="1">
    <citation type="submission" date="2021-03" db="EMBL/GenBank/DDBJ databases">
        <title>Enterococcal diversity collection.</title>
        <authorList>
            <person name="Gilmore M.S."/>
            <person name="Schwartzman J."/>
            <person name="Van Tyne D."/>
            <person name="Martin M."/>
            <person name="Earl A.M."/>
            <person name="Manson A.L."/>
            <person name="Straub T."/>
            <person name="Salamzade R."/>
            <person name="Saavedra J."/>
            <person name="Lebreton F."/>
            <person name="Prichula J."/>
            <person name="Schaufler K."/>
            <person name="Gaca A."/>
            <person name="Sgardioli B."/>
            <person name="Wagenaar J."/>
            <person name="Strong T."/>
        </authorList>
    </citation>
    <scope>NUCLEOTIDE SEQUENCE [LARGE SCALE GENOMIC DNA]</scope>
    <source>
        <strain evidence="9 10">MJM12</strain>
    </source>
</reference>
<keyword evidence="10" id="KW-1185">Reference proteome</keyword>
<dbReference type="InterPro" id="IPR051471">
    <property type="entry name" value="Bacterial_PTS_sugar_comp"/>
</dbReference>
<dbReference type="SUPFAM" id="SSF53062">
    <property type="entry name" value="PTS system fructose IIA component-like"/>
    <property type="match status" value="1"/>
</dbReference>
<dbReference type="InterPro" id="IPR036662">
    <property type="entry name" value="PTS_EIIA_man-typ_sf"/>
</dbReference>
<keyword evidence="7" id="KW-0418">Kinase</keyword>
<evidence type="ECO:0000256" key="2">
    <source>
        <dbReference type="ARBA" id="ARBA00022448"/>
    </source>
</evidence>
<dbReference type="EMBL" id="JAFLVT010000017">
    <property type="protein sequence ID" value="MBO0450067.1"/>
    <property type="molecule type" value="Genomic_DNA"/>
</dbReference>
<evidence type="ECO:0000313" key="10">
    <source>
        <dbReference type="Proteomes" id="UP000664256"/>
    </source>
</evidence>
<keyword evidence="6" id="KW-0598">Phosphotransferase system</keyword>
<dbReference type="Proteomes" id="UP000664256">
    <property type="component" value="Unassembled WGS sequence"/>
</dbReference>
<dbReference type="PANTHER" id="PTHR33799">
    <property type="entry name" value="PTS PERMEASE-RELATED-RELATED"/>
    <property type="match status" value="1"/>
</dbReference>
<comment type="subcellular location">
    <subcellularLocation>
        <location evidence="1">Cytoplasm</location>
    </subcellularLocation>
</comment>
<evidence type="ECO:0000259" key="8">
    <source>
        <dbReference type="PROSITE" id="PS51096"/>
    </source>
</evidence>
<evidence type="ECO:0000256" key="1">
    <source>
        <dbReference type="ARBA" id="ARBA00004496"/>
    </source>
</evidence>
<dbReference type="PROSITE" id="PS51096">
    <property type="entry name" value="PTS_EIIA_TYPE_4"/>
    <property type="match status" value="1"/>
</dbReference>
<gene>
    <name evidence="9" type="ORF">JZO76_11095</name>
</gene>